<protein>
    <submittedName>
        <fullName evidence="1">Uncharacterized protein</fullName>
    </submittedName>
</protein>
<keyword evidence="2" id="KW-1185">Reference proteome</keyword>
<reference evidence="1 2" key="1">
    <citation type="submission" date="2014-04" db="EMBL/GenBank/DDBJ databases">
        <title>Evolutionary Origins and Diversification of the Mycorrhizal Mutualists.</title>
        <authorList>
            <consortium name="DOE Joint Genome Institute"/>
            <consortium name="Mycorrhizal Genomics Consortium"/>
            <person name="Kohler A."/>
            <person name="Kuo A."/>
            <person name="Nagy L.G."/>
            <person name="Floudas D."/>
            <person name="Copeland A."/>
            <person name="Barry K.W."/>
            <person name="Cichocki N."/>
            <person name="Veneault-Fourrey C."/>
            <person name="LaButti K."/>
            <person name="Lindquist E.A."/>
            <person name="Lipzen A."/>
            <person name="Lundell T."/>
            <person name="Morin E."/>
            <person name="Murat C."/>
            <person name="Riley R."/>
            <person name="Ohm R."/>
            <person name="Sun H."/>
            <person name="Tunlid A."/>
            <person name="Henrissat B."/>
            <person name="Grigoriev I.V."/>
            <person name="Hibbett D.S."/>
            <person name="Martin F."/>
        </authorList>
    </citation>
    <scope>NUCLEOTIDE SEQUENCE [LARGE SCALE GENOMIC DNA]</scope>
    <source>
        <strain evidence="1 2">FD-317 M1</strain>
    </source>
</reference>
<evidence type="ECO:0000313" key="1">
    <source>
        <dbReference type="EMBL" id="KIK50120.1"/>
    </source>
</evidence>
<name>A0A0D0AIY9_9AGAR</name>
<accession>A0A0D0AIY9</accession>
<dbReference type="Proteomes" id="UP000053593">
    <property type="component" value="Unassembled WGS sequence"/>
</dbReference>
<sequence length="84" mass="9236">MIIGSRAIVKLYRNKVVSVEDTGCQLYSVRGVDLGSRSSSWQRSIAGTSIRLSSPLDTLDMNTLHSYILSLTEYGTVELALPMI</sequence>
<dbReference type="HOGENOM" id="CLU_2527687_0_0_1"/>
<proteinExistence type="predicted"/>
<dbReference type="EMBL" id="KN834930">
    <property type="protein sequence ID" value="KIK50120.1"/>
    <property type="molecule type" value="Genomic_DNA"/>
</dbReference>
<evidence type="ECO:0000313" key="2">
    <source>
        <dbReference type="Proteomes" id="UP000053593"/>
    </source>
</evidence>
<gene>
    <name evidence="1" type="ORF">GYMLUDRAFT_494422</name>
</gene>
<dbReference type="AlphaFoldDB" id="A0A0D0AIY9"/>
<organism evidence="1 2">
    <name type="scientific">Collybiopsis luxurians FD-317 M1</name>
    <dbReference type="NCBI Taxonomy" id="944289"/>
    <lineage>
        <taxon>Eukaryota</taxon>
        <taxon>Fungi</taxon>
        <taxon>Dikarya</taxon>
        <taxon>Basidiomycota</taxon>
        <taxon>Agaricomycotina</taxon>
        <taxon>Agaricomycetes</taxon>
        <taxon>Agaricomycetidae</taxon>
        <taxon>Agaricales</taxon>
        <taxon>Marasmiineae</taxon>
        <taxon>Omphalotaceae</taxon>
        <taxon>Collybiopsis</taxon>
        <taxon>Collybiopsis luxurians</taxon>
    </lineage>
</organism>